<dbReference type="PROSITE" id="PS51257">
    <property type="entry name" value="PROKAR_LIPOPROTEIN"/>
    <property type="match status" value="1"/>
</dbReference>
<proteinExistence type="predicted"/>
<name>A0AAV4A2F5_9GAST</name>
<evidence type="ECO:0000256" key="5">
    <source>
        <dbReference type="ARBA" id="ARBA00023136"/>
    </source>
</evidence>
<evidence type="ECO:0000313" key="11">
    <source>
        <dbReference type="Proteomes" id="UP000735302"/>
    </source>
</evidence>
<dbReference type="SUPFAM" id="SSF81321">
    <property type="entry name" value="Family A G protein-coupled receptor-like"/>
    <property type="match status" value="1"/>
</dbReference>
<dbReference type="AlphaFoldDB" id="A0AAV4A2F5"/>
<keyword evidence="11" id="KW-1185">Reference proteome</keyword>
<keyword evidence="7" id="KW-0807">Transducer</keyword>
<evidence type="ECO:0000256" key="2">
    <source>
        <dbReference type="ARBA" id="ARBA00022692"/>
    </source>
</evidence>
<comment type="caution">
    <text evidence="10">The sequence shown here is derived from an EMBL/GenBank/DDBJ whole genome shotgun (WGS) entry which is preliminary data.</text>
</comment>
<comment type="subcellular location">
    <subcellularLocation>
        <location evidence="1">Membrane</location>
        <topology evidence="1">Multi-pass membrane protein</topology>
    </subcellularLocation>
</comment>
<keyword evidence="4" id="KW-0297">G-protein coupled receptor</keyword>
<protein>
    <submittedName>
        <fullName evidence="10">Chemosensory receptor a</fullName>
    </submittedName>
</protein>
<dbReference type="GO" id="GO:0008528">
    <property type="term" value="F:G protein-coupled peptide receptor activity"/>
    <property type="evidence" value="ECO:0007669"/>
    <property type="project" value="InterPro"/>
</dbReference>
<evidence type="ECO:0000256" key="8">
    <source>
        <dbReference type="SAM" id="Phobius"/>
    </source>
</evidence>
<evidence type="ECO:0000256" key="7">
    <source>
        <dbReference type="ARBA" id="ARBA00023224"/>
    </source>
</evidence>
<reference evidence="10 11" key="1">
    <citation type="journal article" date="2021" name="Elife">
        <title>Chloroplast acquisition without the gene transfer in kleptoplastic sea slugs, Plakobranchus ocellatus.</title>
        <authorList>
            <person name="Maeda T."/>
            <person name="Takahashi S."/>
            <person name="Yoshida T."/>
            <person name="Shimamura S."/>
            <person name="Takaki Y."/>
            <person name="Nagai Y."/>
            <person name="Toyoda A."/>
            <person name="Suzuki Y."/>
            <person name="Arimoto A."/>
            <person name="Ishii H."/>
            <person name="Satoh N."/>
            <person name="Nishiyama T."/>
            <person name="Hasebe M."/>
            <person name="Maruyama T."/>
            <person name="Minagawa J."/>
            <person name="Obokata J."/>
            <person name="Shigenobu S."/>
        </authorList>
    </citation>
    <scope>NUCLEOTIDE SEQUENCE [LARGE SCALE GENOMIC DNA]</scope>
</reference>
<accession>A0AAV4A2F5</accession>
<keyword evidence="5 8" id="KW-0472">Membrane</keyword>
<feature type="transmembrane region" description="Helical" evidence="8">
    <location>
        <begin position="131"/>
        <end position="154"/>
    </location>
</feature>
<dbReference type="EMBL" id="BLXT01003087">
    <property type="protein sequence ID" value="GFO00389.1"/>
    <property type="molecule type" value="Genomic_DNA"/>
</dbReference>
<feature type="transmembrane region" description="Helical" evidence="8">
    <location>
        <begin position="12"/>
        <end position="33"/>
    </location>
</feature>
<evidence type="ECO:0000259" key="9">
    <source>
        <dbReference type="PROSITE" id="PS50262"/>
    </source>
</evidence>
<dbReference type="InterPro" id="IPR019427">
    <property type="entry name" value="7TM_GPCR_serpentine_rcpt_Srw"/>
</dbReference>
<dbReference type="Pfam" id="PF10324">
    <property type="entry name" value="7TM_GPCR_Srw"/>
    <property type="match status" value="1"/>
</dbReference>
<evidence type="ECO:0000256" key="1">
    <source>
        <dbReference type="ARBA" id="ARBA00004141"/>
    </source>
</evidence>
<feature type="domain" description="G-protein coupled receptors family 1 profile" evidence="9">
    <location>
        <begin position="79"/>
        <end position="191"/>
    </location>
</feature>
<organism evidence="10 11">
    <name type="scientific">Plakobranchus ocellatus</name>
    <dbReference type="NCBI Taxonomy" id="259542"/>
    <lineage>
        <taxon>Eukaryota</taxon>
        <taxon>Metazoa</taxon>
        <taxon>Spiralia</taxon>
        <taxon>Lophotrochozoa</taxon>
        <taxon>Mollusca</taxon>
        <taxon>Gastropoda</taxon>
        <taxon>Heterobranchia</taxon>
        <taxon>Euthyneura</taxon>
        <taxon>Panpulmonata</taxon>
        <taxon>Sacoglossa</taxon>
        <taxon>Placobranchoidea</taxon>
        <taxon>Plakobranchidae</taxon>
        <taxon>Plakobranchus</taxon>
    </lineage>
</organism>
<evidence type="ECO:0000256" key="6">
    <source>
        <dbReference type="ARBA" id="ARBA00023170"/>
    </source>
</evidence>
<evidence type="ECO:0000313" key="10">
    <source>
        <dbReference type="EMBL" id="GFO00389.1"/>
    </source>
</evidence>
<keyword evidence="2 8" id="KW-0812">Transmembrane</keyword>
<dbReference type="Proteomes" id="UP000735302">
    <property type="component" value="Unassembled WGS sequence"/>
</dbReference>
<dbReference type="PANTHER" id="PTHR24243">
    <property type="entry name" value="G-PROTEIN COUPLED RECEPTOR"/>
    <property type="match status" value="1"/>
</dbReference>
<gene>
    <name evidence="10" type="ORF">PoB_002689400</name>
</gene>
<sequence length="209" mass="23720">MVKRIITRTVTKLALLTIFILGCGPIIFLYVGIESEWRLDPLRNQTKLFVFANDSKQTTTLKQFARILYGLVYPVSSWVIVIVSTTILIIKLRASNLWRKQHLISSGNEMSQTGDFQQRRFCERSNRVSKIVINVACVFIVCSFPISVTLLLTVSIPEFSLSGSLRYLFHLNNLFASSLNELNSSVNIIVFTVVSSKFRSALLHILCKK</sequence>
<dbReference type="PROSITE" id="PS50262">
    <property type="entry name" value="G_PROTEIN_RECEP_F1_2"/>
    <property type="match status" value="1"/>
</dbReference>
<dbReference type="InterPro" id="IPR017452">
    <property type="entry name" value="GPCR_Rhodpsn_7TM"/>
</dbReference>
<feature type="transmembrane region" description="Helical" evidence="8">
    <location>
        <begin position="67"/>
        <end position="90"/>
    </location>
</feature>
<evidence type="ECO:0000256" key="4">
    <source>
        <dbReference type="ARBA" id="ARBA00023040"/>
    </source>
</evidence>
<dbReference type="GO" id="GO:0005886">
    <property type="term" value="C:plasma membrane"/>
    <property type="evidence" value="ECO:0007669"/>
    <property type="project" value="TreeGrafter"/>
</dbReference>
<dbReference type="PANTHER" id="PTHR24243:SF234">
    <property type="entry name" value="GROWTH HORMONE SECRETAGOGUE RECEPTOR TYPE 1-LIKE"/>
    <property type="match status" value="1"/>
</dbReference>
<evidence type="ECO:0000256" key="3">
    <source>
        <dbReference type="ARBA" id="ARBA00022989"/>
    </source>
</evidence>
<keyword evidence="3 8" id="KW-1133">Transmembrane helix</keyword>
<keyword evidence="6 10" id="KW-0675">Receptor</keyword>
<dbReference type="Gene3D" id="1.20.1070.10">
    <property type="entry name" value="Rhodopsin 7-helix transmembrane proteins"/>
    <property type="match status" value="1"/>
</dbReference>